<evidence type="ECO:0000313" key="3">
    <source>
        <dbReference type="Proteomes" id="UP000675880"/>
    </source>
</evidence>
<accession>A0ABM8REY0</accession>
<keyword evidence="1" id="KW-1133">Transmembrane helix</keyword>
<dbReference type="Proteomes" id="UP000675880">
    <property type="component" value="Unassembled WGS sequence"/>
</dbReference>
<reference evidence="2 3" key="1">
    <citation type="submission" date="2021-02" db="EMBL/GenBank/DDBJ databases">
        <authorList>
            <person name="Han P."/>
        </authorList>
    </citation>
    <scope>NUCLEOTIDE SEQUENCE [LARGE SCALE GENOMIC DNA]</scope>
    <source>
        <strain evidence="2">Candidatus Nitrospira sp. ZN2</strain>
    </source>
</reference>
<name>A0ABM8REY0_9BACT</name>
<feature type="transmembrane region" description="Helical" evidence="1">
    <location>
        <begin position="150"/>
        <end position="170"/>
    </location>
</feature>
<dbReference type="EMBL" id="CAJNBJ010000016">
    <property type="protein sequence ID" value="CAE6749061.1"/>
    <property type="molecule type" value="Genomic_DNA"/>
</dbReference>
<keyword evidence="1" id="KW-0472">Membrane</keyword>
<proteinExistence type="predicted"/>
<keyword evidence="3" id="KW-1185">Reference proteome</keyword>
<evidence type="ECO:0000313" key="2">
    <source>
        <dbReference type="EMBL" id="CAE6749061.1"/>
    </source>
</evidence>
<gene>
    <name evidence="2" type="ORF">NSPZN2_30079</name>
</gene>
<protein>
    <submittedName>
        <fullName evidence="2">Uncharacterized protein</fullName>
    </submittedName>
</protein>
<comment type="caution">
    <text evidence="2">The sequence shown here is derived from an EMBL/GenBank/DDBJ whole genome shotgun (WGS) entry which is preliminary data.</text>
</comment>
<keyword evidence="1" id="KW-0812">Transmembrane</keyword>
<organism evidence="2 3">
    <name type="scientific">Nitrospira defluvii</name>
    <dbReference type="NCBI Taxonomy" id="330214"/>
    <lineage>
        <taxon>Bacteria</taxon>
        <taxon>Pseudomonadati</taxon>
        <taxon>Nitrospirota</taxon>
        <taxon>Nitrospiria</taxon>
        <taxon>Nitrospirales</taxon>
        <taxon>Nitrospiraceae</taxon>
        <taxon>Nitrospira</taxon>
    </lineage>
</organism>
<sequence length="217" mass="24072">MHQLSSIATYGCSSARLGCPTLRVIGRPNLQSETARLWEVRVDAIVRLHTIRGQCSSMGPANPTQMRGKSTPAIISPPRCMTSRLRHDLQCGPWLPFPDVSLSYTQLLESDAQLRLAHVWGSLPRCRGFLNNRRMKSRQDGPATARSRKVMISAVMLTVLFGSVSGCILFSQPMRTPIGHSSDENGRRCSTYQTRSEGVYETRCDYSGPLQGSPYGR</sequence>
<evidence type="ECO:0000256" key="1">
    <source>
        <dbReference type="SAM" id="Phobius"/>
    </source>
</evidence>